<protein>
    <submittedName>
        <fullName evidence="1">Uncharacterized protein</fullName>
    </submittedName>
</protein>
<dbReference type="Proteomes" id="UP000005408">
    <property type="component" value="Unassembled WGS sequence"/>
</dbReference>
<name>A0A8W8NW55_MAGGI</name>
<dbReference type="AlphaFoldDB" id="A0A8W8NW55"/>
<sequence>MQLNPGCLTARTPIYSVHIPVMYTSSINIGGNSFEARTSLPRISPDMTYAGPPKKKNYEDEFALLRERRFVVGEGDLIGLIKRTTCEQCGEPIDPSTVLEGEKILAGVKYKFLCCNGYPGKWISTPFYGGSSFICILLQLKVLLTENGGKRAKEDHRLLSIDFPHERPSGKAFKNTKQLVEVDQDICCAGRDRNLALALLVHNSYHLRKVEQEVKDVYNSQTCRRKMLLKPFVKESKLTIKDPHHMCCDRCMLLCKCDDCHKDTFALEKMIKDEPSVLDSDTDSDSTEVYDDTEHLIESDTDIDNSIMHAFKFEHYQIKLVHECAFIGLIKRTACEQCGKPIDPSTVLEGEKIPAGVKYKFLLLCKIT</sequence>
<evidence type="ECO:0000313" key="1">
    <source>
        <dbReference type="EnsemblMetazoa" id="G7674.1:cds"/>
    </source>
</evidence>
<proteinExistence type="predicted"/>
<organism evidence="1 2">
    <name type="scientific">Magallana gigas</name>
    <name type="common">Pacific oyster</name>
    <name type="synonym">Crassostrea gigas</name>
    <dbReference type="NCBI Taxonomy" id="29159"/>
    <lineage>
        <taxon>Eukaryota</taxon>
        <taxon>Metazoa</taxon>
        <taxon>Spiralia</taxon>
        <taxon>Lophotrochozoa</taxon>
        <taxon>Mollusca</taxon>
        <taxon>Bivalvia</taxon>
        <taxon>Autobranchia</taxon>
        <taxon>Pteriomorphia</taxon>
        <taxon>Ostreida</taxon>
        <taxon>Ostreoidea</taxon>
        <taxon>Ostreidae</taxon>
        <taxon>Magallana</taxon>
    </lineage>
</organism>
<evidence type="ECO:0000313" key="2">
    <source>
        <dbReference type="Proteomes" id="UP000005408"/>
    </source>
</evidence>
<accession>A0A8W8NW55</accession>
<reference evidence="1" key="1">
    <citation type="submission" date="2022-08" db="UniProtKB">
        <authorList>
            <consortium name="EnsemblMetazoa"/>
        </authorList>
    </citation>
    <scope>IDENTIFICATION</scope>
    <source>
        <strain evidence="1">05x7-T-G4-1.051#20</strain>
    </source>
</reference>
<dbReference type="EnsemblMetazoa" id="G7674.1">
    <property type="protein sequence ID" value="G7674.1:cds"/>
    <property type="gene ID" value="G7674"/>
</dbReference>
<keyword evidence="2" id="KW-1185">Reference proteome</keyword>